<dbReference type="Proteomes" id="UP000260665">
    <property type="component" value="Unassembled WGS sequence"/>
</dbReference>
<feature type="domain" description="Transglutaminase-like" evidence="1">
    <location>
        <begin position="203"/>
        <end position="278"/>
    </location>
</feature>
<dbReference type="OrthoDB" id="9804872at2"/>
<dbReference type="RefSeq" id="WP_117179993.1">
    <property type="nucleotide sequence ID" value="NZ_QFZK01000023.1"/>
</dbReference>
<dbReference type="EMBL" id="QFZK01000023">
    <property type="protein sequence ID" value="RFO95083.1"/>
    <property type="molecule type" value="Genomic_DNA"/>
</dbReference>
<gene>
    <name evidence="2" type="ORF">DIC66_20210</name>
</gene>
<dbReference type="InterPro" id="IPR006311">
    <property type="entry name" value="TAT_signal"/>
</dbReference>
<dbReference type="Gene3D" id="3.10.620.30">
    <property type="match status" value="1"/>
</dbReference>
<organism evidence="2 3">
    <name type="scientific">Rhodoferax lacus</name>
    <dbReference type="NCBI Taxonomy" id="2184758"/>
    <lineage>
        <taxon>Bacteria</taxon>
        <taxon>Pseudomonadati</taxon>
        <taxon>Pseudomonadota</taxon>
        <taxon>Betaproteobacteria</taxon>
        <taxon>Burkholderiales</taxon>
        <taxon>Comamonadaceae</taxon>
        <taxon>Rhodoferax</taxon>
    </lineage>
</organism>
<dbReference type="InterPro" id="IPR038765">
    <property type="entry name" value="Papain-like_cys_pep_sf"/>
</dbReference>
<reference evidence="2 3" key="1">
    <citation type="submission" date="2018-05" db="EMBL/GenBank/DDBJ databases">
        <title>Rhodoferax soyangensis sp.nov., isolated from an oligotrophic freshwater lake.</title>
        <authorList>
            <person name="Park M."/>
        </authorList>
    </citation>
    <scope>NUCLEOTIDE SEQUENCE [LARGE SCALE GENOMIC DNA]</scope>
    <source>
        <strain evidence="2 3">IMCC26218</strain>
    </source>
</reference>
<dbReference type="AlphaFoldDB" id="A0A3E1R763"/>
<accession>A0A3E1R763</accession>
<comment type="caution">
    <text evidence="2">The sequence shown here is derived from an EMBL/GenBank/DDBJ whole genome shotgun (WGS) entry which is preliminary data.</text>
</comment>
<dbReference type="SMART" id="SM00460">
    <property type="entry name" value="TGc"/>
    <property type="match status" value="1"/>
</dbReference>
<dbReference type="SUPFAM" id="SSF54001">
    <property type="entry name" value="Cysteine proteinases"/>
    <property type="match status" value="1"/>
</dbReference>
<evidence type="ECO:0000313" key="3">
    <source>
        <dbReference type="Proteomes" id="UP000260665"/>
    </source>
</evidence>
<proteinExistence type="predicted"/>
<dbReference type="Pfam" id="PF01841">
    <property type="entry name" value="Transglut_core"/>
    <property type="match status" value="1"/>
</dbReference>
<sequence length="368" mass="39836">MTLSRRNLIQAGCAALAAPAFLGRAWAAERRFAPQVEGWRSFEISTTITLPEASGVSRIWLPVPDVNSDYQRSGESSWTGNATVARIATDSSHGTRMLYAEFAADVAAPTLTLKSLVQTRNRAVDWTQTRVASEDAAVLQANLAPTSLLPVDGVVRDTARAAIGGATTDVDKVRAIYQWVVDNAFREPTTRGCGTGDIKTMLESKNLGGKCADLNAVFVGLCRAVGVPARDVYGLRLAPSAFGYKELGGNSASLKGAQHCRAEVFLQQYGWVAMDPADVLKVMRQETPEWIKDKTHPVAAPVASALFGGWEGNWVGWNNSHDLTLPNYSRPGKLPFLMYPQGENAAGRFDELAPDSFRYTIAARETTV</sequence>
<dbReference type="PANTHER" id="PTHR38339:SF1">
    <property type="entry name" value="TRANSGLUTAMINASE-LIKE DOMAIN-CONTAINING PROTEIN"/>
    <property type="match status" value="1"/>
</dbReference>
<protein>
    <submittedName>
        <fullName evidence="2">Transglutaminase</fullName>
    </submittedName>
</protein>
<evidence type="ECO:0000313" key="2">
    <source>
        <dbReference type="EMBL" id="RFO95083.1"/>
    </source>
</evidence>
<name>A0A3E1R763_9BURK</name>
<dbReference type="PANTHER" id="PTHR38339">
    <property type="entry name" value="TRANSGLUTAMINASE DOMAIN PROTEIN"/>
    <property type="match status" value="1"/>
</dbReference>
<dbReference type="PROSITE" id="PS51318">
    <property type="entry name" value="TAT"/>
    <property type="match status" value="1"/>
</dbReference>
<evidence type="ECO:0000259" key="1">
    <source>
        <dbReference type="SMART" id="SM00460"/>
    </source>
</evidence>
<dbReference type="InterPro" id="IPR002931">
    <property type="entry name" value="Transglutaminase-like"/>
</dbReference>
<keyword evidence="3" id="KW-1185">Reference proteome</keyword>